<dbReference type="GeneID" id="34601678"/>
<gene>
    <name evidence="2" type="ORF">AYO21_06519</name>
</gene>
<comment type="caution">
    <text evidence="2">The sequence shown here is derived from an EMBL/GenBank/DDBJ whole genome shotgun (WGS) entry which is preliminary data.</text>
</comment>
<keyword evidence="3" id="KW-1185">Reference proteome</keyword>
<dbReference type="RefSeq" id="XP_022511267.1">
    <property type="nucleotide sequence ID" value="XM_022656479.1"/>
</dbReference>
<dbReference type="EMBL" id="LVKK01000045">
    <property type="protein sequence ID" value="OAG39315.1"/>
    <property type="molecule type" value="Genomic_DNA"/>
</dbReference>
<evidence type="ECO:0000313" key="2">
    <source>
        <dbReference type="EMBL" id="OAG39315.1"/>
    </source>
</evidence>
<protein>
    <submittedName>
        <fullName evidence="2">Uncharacterized protein</fullName>
    </submittedName>
</protein>
<proteinExistence type="predicted"/>
<sequence length="150" mass="17095">MATRPENFFVQQGDELEYRSDTVTKAGAQPILVGGLPLVVPRLRVRRDGSGNAIRQVPELWMWEELRSNADGSRSWHELGFCSGPKDLEEKLLDRAREEGNQVTGPAGALQDGRDSWARFIFTRPGEQAKQMSEVRKDYHEEQKRLQEAE</sequence>
<feature type="region of interest" description="Disordered" evidence="1">
    <location>
        <begin position="128"/>
        <end position="150"/>
    </location>
</feature>
<evidence type="ECO:0000256" key="1">
    <source>
        <dbReference type="SAM" id="MobiDB-lite"/>
    </source>
</evidence>
<organism evidence="2 3">
    <name type="scientific">Fonsecaea monophora</name>
    <dbReference type="NCBI Taxonomy" id="254056"/>
    <lineage>
        <taxon>Eukaryota</taxon>
        <taxon>Fungi</taxon>
        <taxon>Dikarya</taxon>
        <taxon>Ascomycota</taxon>
        <taxon>Pezizomycotina</taxon>
        <taxon>Eurotiomycetes</taxon>
        <taxon>Chaetothyriomycetidae</taxon>
        <taxon>Chaetothyriales</taxon>
        <taxon>Herpotrichiellaceae</taxon>
        <taxon>Fonsecaea</taxon>
    </lineage>
</organism>
<dbReference type="OrthoDB" id="4159592at2759"/>
<name>A0A177F4Y5_9EURO</name>
<feature type="compositionally biased region" description="Basic and acidic residues" evidence="1">
    <location>
        <begin position="133"/>
        <end position="150"/>
    </location>
</feature>
<dbReference type="AlphaFoldDB" id="A0A177F4Y5"/>
<evidence type="ECO:0000313" key="3">
    <source>
        <dbReference type="Proteomes" id="UP000077002"/>
    </source>
</evidence>
<reference evidence="2 3" key="1">
    <citation type="submission" date="2016-03" db="EMBL/GenBank/DDBJ databases">
        <title>Draft genome sequence of the Fonsecaea monophora CBS 269.37.</title>
        <authorList>
            <person name="Bombassaro A."/>
            <person name="Vinicius W.A."/>
            <person name="De Hoog S."/>
            <person name="Sun J."/>
            <person name="Souza E.M."/>
            <person name="Raittz R.T."/>
            <person name="Costa F."/>
            <person name="Leao A.C."/>
            <person name="Tadra-Sfeir M.Z."/>
            <person name="Baura V."/>
            <person name="Balsanelli E."/>
            <person name="Pedrosa F.O."/>
            <person name="Moreno L.F."/>
            <person name="Steffens M.B."/>
            <person name="Xi L."/>
            <person name="Bocca A.L."/>
            <person name="Felipe M.S."/>
            <person name="Teixeira M."/>
            <person name="Telles Filho F.Q."/>
            <person name="Azevedo C.M."/>
            <person name="Gomes R."/>
            <person name="Vicente V.A."/>
        </authorList>
    </citation>
    <scope>NUCLEOTIDE SEQUENCE [LARGE SCALE GENOMIC DNA]</scope>
    <source>
        <strain evidence="2 3">CBS 269.37</strain>
    </source>
</reference>
<accession>A0A177F4Y5</accession>
<dbReference type="Proteomes" id="UP000077002">
    <property type="component" value="Unassembled WGS sequence"/>
</dbReference>